<reference evidence="5 6" key="1">
    <citation type="submission" date="2014-11" db="EMBL/GenBank/DDBJ databases">
        <title>Whole genome shotgun sequence of Sphingomonas parapaucimobilis NBRC 15100.</title>
        <authorList>
            <person name="Katano-Makiyama Y."/>
            <person name="Hosoyama A."/>
            <person name="Hashimoto M."/>
            <person name="Hosoyama Y."/>
            <person name="Noguchi M."/>
            <person name="Numata M."/>
            <person name="Tsuchikane K."/>
            <person name="Hirakata S."/>
            <person name="Uohara A."/>
            <person name="Shimodaira J."/>
            <person name="Ohji S."/>
            <person name="Ichikawa N."/>
            <person name="Kimura A."/>
            <person name="Yamazoe A."/>
            <person name="Fujita N."/>
        </authorList>
    </citation>
    <scope>NUCLEOTIDE SEQUENCE [LARGE SCALE GENOMIC DNA]</scope>
    <source>
        <strain evidence="5 6">NBRC 15100</strain>
    </source>
</reference>
<evidence type="ECO:0000313" key="5">
    <source>
        <dbReference type="EMBL" id="GAM00508.1"/>
    </source>
</evidence>
<dbReference type="PANTHER" id="PTHR22901">
    <property type="entry name" value="SIALATE O-ACETYLESTERASE"/>
    <property type="match status" value="1"/>
</dbReference>
<dbReference type="SUPFAM" id="SSF52266">
    <property type="entry name" value="SGNH hydrolase"/>
    <property type="match status" value="1"/>
</dbReference>
<dbReference type="GO" id="GO:0001681">
    <property type="term" value="F:sialate O-acetylesterase activity"/>
    <property type="evidence" value="ECO:0007669"/>
    <property type="project" value="InterPro"/>
</dbReference>
<accession>A0A0A1W579</accession>
<dbReference type="OrthoDB" id="9795554at2"/>
<organism evidence="5 6">
    <name type="scientific">Sphingomonas parapaucimobilis NBRC 15100</name>
    <dbReference type="NCBI Taxonomy" id="1219049"/>
    <lineage>
        <taxon>Bacteria</taxon>
        <taxon>Pseudomonadati</taxon>
        <taxon>Pseudomonadota</taxon>
        <taxon>Alphaproteobacteria</taxon>
        <taxon>Sphingomonadales</taxon>
        <taxon>Sphingomonadaceae</taxon>
        <taxon>Sphingomonas</taxon>
    </lineage>
</organism>
<dbReference type="InterPro" id="IPR005181">
    <property type="entry name" value="SASA"/>
</dbReference>
<evidence type="ECO:0000259" key="4">
    <source>
        <dbReference type="Pfam" id="PF21467"/>
    </source>
</evidence>
<evidence type="ECO:0000256" key="1">
    <source>
        <dbReference type="ARBA" id="ARBA00022801"/>
    </source>
</evidence>
<sequence length="657" mass="70031">MRMGHSWSGVGRRMGLMVLLGTAAAWPAMAEARPRILTPMSAHAVLQRDRPIIVEGAAGAGEGVTVTLGGASATATADGKGHWRATLPAMAATATPLTLTATGRDGTADTMGDLLVGDVWLCSGQSNMEYPTKQALNGEGLVQGAANDRIRLLDVAHHVGLSADEPLEKRPVWAAASPASVADFSAACYLMVKDLAAKANVPMGAIDSSWGGTKILPWIDAIDARKLPGLSADADLLALYARDHAAGLRSFGERWGDWWRKASGTKRGQEPWNAPDRLSWTPVPKFSPWEEWGVPALADYNGLVWFRQGFDLPTAPTGDGVIELAGIDELDTVWVNGVVVGATFGWGDWRRYTVPRSALKKGRNEILVGLGDTYGPGGMFGPADRIRFTPAGGAPIPLGTSWRYSIYKANDQSYPRSPWESHAGLGTLYNGMIAPLGPIGLKGVAWYQGESDVGLASYGDRLAALMTGWRRQFQSQDLPFLIVQLANFGSPPVKIGDSGWAALRETQRLAVLRDAHAALATTIDIGVRNDIHPADKNELAKRLVFAQARLEAGDRANASGPMIASATRAGGEVLLRFNGVQGALHAWSADSPIGFELCDASACRYANATVNGAEVRLADAKPGDVRVRYAWADAPVVNFYDEAPHPVVPFEMAITGN</sequence>
<proteinExistence type="predicted"/>
<dbReference type="Gene3D" id="2.60.40.10">
    <property type="entry name" value="Immunoglobulins"/>
    <property type="match status" value="1"/>
</dbReference>
<dbReference type="AlphaFoldDB" id="A0A0A1W579"/>
<name>A0A0A1W579_9SPHN</name>
<dbReference type="SUPFAM" id="SSF49785">
    <property type="entry name" value="Galactose-binding domain-like"/>
    <property type="match status" value="1"/>
</dbReference>
<dbReference type="Gene3D" id="2.60.120.260">
    <property type="entry name" value="Galactose-binding domain-like"/>
    <property type="match status" value="1"/>
</dbReference>
<protein>
    <submittedName>
        <fullName evidence="5">Uncharacterized protein</fullName>
    </submittedName>
</protein>
<evidence type="ECO:0000313" key="6">
    <source>
        <dbReference type="Proteomes" id="UP000032305"/>
    </source>
</evidence>
<dbReference type="Proteomes" id="UP000032305">
    <property type="component" value="Unassembled WGS sequence"/>
</dbReference>
<dbReference type="Gene3D" id="3.40.50.1110">
    <property type="entry name" value="SGNH hydrolase"/>
    <property type="match status" value="2"/>
</dbReference>
<keyword evidence="1" id="KW-0378">Hydrolase</keyword>
<dbReference type="Pfam" id="PF21467">
    <property type="entry name" value="BetaGal_gal-bd"/>
    <property type="match status" value="1"/>
</dbReference>
<comment type="caution">
    <text evidence="5">The sequence shown here is derived from an EMBL/GenBank/DDBJ whole genome shotgun (WGS) entry which is preliminary data.</text>
</comment>
<gene>
    <name evidence="5" type="ORF">SP5_034_00820</name>
</gene>
<keyword evidence="6" id="KW-1185">Reference proteome</keyword>
<keyword evidence="2" id="KW-0326">Glycosidase</keyword>
<dbReference type="InterPro" id="IPR048913">
    <property type="entry name" value="BetaGal_gal-bd"/>
</dbReference>
<evidence type="ECO:0000259" key="3">
    <source>
        <dbReference type="Pfam" id="PF03629"/>
    </source>
</evidence>
<dbReference type="eggNOG" id="COG3250">
    <property type="taxonomic scope" value="Bacteria"/>
</dbReference>
<feature type="domain" description="Beta-galactosidase galactose-binding" evidence="4">
    <location>
        <begin position="303"/>
        <end position="364"/>
    </location>
</feature>
<dbReference type="InterPro" id="IPR039329">
    <property type="entry name" value="SIAE"/>
</dbReference>
<dbReference type="InterPro" id="IPR013783">
    <property type="entry name" value="Ig-like_fold"/>
</dbReference>
<feature type="domain" description="Sialate O-acetylesterase" evidence="3">
    <location>
        <begin position="426"/>
        <end position="530"/>
    </location>
</feature>
<dbReference type="PANTHER" id="PTHR22901:SF0">
    <property type="entry name" value="SIALATE O-ACETYLESTERASE"/>
    <property type="match status" value="1"/>
</dbReference>
<dbReference type="InterPro" id="IPR036514">
    <property type="entry name" value="SGNH_hydro_sf"/>
</dbReference>
<evidence type="ECO:0000256" key="2">
    <source>
        <dbReference type="ARBA" id="ARBA00023295"/>
    </source>
</evidence>
<dbReference type="GO" id="GO:0016798">
    <property type="term" value="F:hydrolase activity, acting on glycosyl bonds"/>
    <property type="evidence" value="ECO:0007669"/>
    <property type="project" value="UniProtKB-KW"/>
</dbReference>
<dbReference type="InterPro" id="IPR008979">
    <property type="entry name" value="Galactose-bd-like_sf"/>
</dbReference>
<dbReference type="Pfam" id="PF03629">
    <property type="entry name" value="SASA"/>
    <property type="match status" value="1"/>
</dbReference>
<dbReference type="EMBL" id="BBPI01000034">
    <property type="protein sequence ID" value="GAM00508.1"/>
    <property type="molecule type" value="Genomic_DNA"/>
</dbReference>
<dbReference type="GO" id="GO:0005975">
    <property type="term" value="P:carbohydrate metabolic process"/>
    <property type="evidence" value="ECO:0007669"/>
    <property type="project" value="TreeGrafter"/>
</dbReference>